<dbReference type="OrthoDB" id="10476109at2759"/>
<comment type="caution">
    <text evidence="1">The sequence shown here is derived from an EMBL/GenBank/DDBJ whole genome shotgun (WGS) entry which is preliminary data.</text>
</comment>
<accession>A0A3M7S3H9</accession>
<reference evidence="1 2" key="1">
    <citation type="journal article" date="2018" name="Sci. Rep.">
        <title>Genomic signatures of local adaptation to the degree of environmental predictability in rotifers.</title>
        <authorList>
            <person name="Franch-Gras L."/>
            <person name="Hahn C."/>
            <person name="Garcia-Roger E.M."/>
            <person name="Carmona M.J."/>
            <person name="Serra M."/>
            <person name="Gomez A."/>
        </authorList>
    </citation>
    <scope>NUCLEOTIDE SEQUENCE [LARGE SCALE GENOMIC DNA]</scope>
    <source>
        <strain evidence="1">HYR1</strain>
    </source>
</reference>
<evidence type="ECO:0000313" key="2">
    <source>
        <dbReference type="Proteomes" id="UP000276133"/>
    </source>
</evidence>
<organism evidence="1 2">
    <name type="scientific">Brachionus plicatilis</name>
    <name type="common">Marine rotifer</name>
    <name type="synonym">Brachionus muelleri</name>
    <dbReference type="NCBI Taxonomy" id="10195"/>
    <lineage>
        <taxon>Eukaryota</taxon>
        <taxon>Metazoa</taxon>
        <taxon>Spiralia</taxon>
        <taxon>Gnathifera</taxon>
        <taxon>Rotifera</taxon>
        <taxon>Eurotatoria</taxon>
        <taxon>Monogononta</taxon>
        <taxon>Pseudotrocha</taxon>
        <taxon>Ploima</taxon>
        <taxon>Brachionidae</taxon>
        <taxon>Brachionus</taxon>
    </lineage>
</organism>
<sequence>MTNSSTDQLGTSNENIGDSINDQNELRKYALVKWLENSQFDVNNEWYGRLTSVPHSNIIDLDIDELKVGMEISVFRNCGEIWRAQVIIPKTSSTNMDVPTNTPRLTKVKSKTHSQINEKFNDHIEVLDHSPSSFLNDFDDRTPSTPLLNPTLMLLTTPNSTTSPGLELNNTTNKLNKELQYLQKAINDAGLTDFYQTSSQNNDPLASLTSQSPLLSSNCFKTNYNYMTSNGTCVENVLKIQNELLEQQKELRNIEMETLEQLKLLQYNLNRLAKKFDSFEAVILNNNSNITNGLINSNFINTNNNLKTTKTNLNNKLNCPIQQIKVVK</sequence>
<keyword evidence="2" id="KW-1185">Reference proteome</keyword>
<protein>
    <submittedName>
        <fullName evidence="1">Uncharacterized protein</fullName>
    </submittedName>
</protein>
<dbReference type="EMBL" id="REGN01002120">
    <property type="protein sequence ID" value="RNA30158.1"/>
    <property type="molecule type" value="Genomic_DNA"/>
</dbReference>
<evidence type="ECO:0000313" key="1">
    <source>
        <dbReference type="EMBL" id="RNA30158.1"/>
    </source>
</evidence>
<dbReference type="Proteomes" id="UP000276133">
    <property type="component" value="Unassembled WGS sequence"/>
</dbReference>
<name>A0A3M7S3H9_BRAPC</name>
<dbReference type="AlphaFoldDB" id="A0A3M7S3H9"/>
<gene>
    <name evidence="1" type="ORF">BpHYR1_000748</name>
</gene>
<proteinExistence type="predicted"/>